<dbReference type="PANTHER" id="PTHR14122">
    <property type="entry name" value="GHRELIN PRECURSOR"/>
    <property type="match status" value="1"/>
</dbReference>
<keyword evidence="8" id="KW-0449">Lipoprotein</keyword>
<evidence type="ECO:0000256" key="9">
    <source>
        <dbReference type="ARBA" id="ARBA00025531"/>
    </source>
</evidence>
<dbReference type="GeneTree" id="ENSGT00390000004064"/>
<feature type="chain" id="PRO_5025479524" description="Appetite-regulating hormone" evidence="14">
    <location>
        <begin position="24"/>
        <end position="134"/>
    </location>
</feature>
<dbReference type="GO" id="GO:0050728">
    <property type="term" value="P:negative regulation of inflammatory response"/>
    <property type="evidence" value="ECO:0007669"/>
    <property type="project" value="Ensembl"/>
</dbReference>
<evidence type="ECO:0000256" key="4">
    <source>
        <dbReference type="ARBA" id="ARBA00022525"/>
    </source>
</evidence>
<evidence type="ECO:0000256" key="5">
    <source>
        <dbReference type="ARBA" id="ARBA00022702"/>
    </source>
</evidence>
<evidence type="ECO:0000256" key="7">
    <source>
        <dbReference type="ARBA" id="ARBA00022815"/>
    </source>
</evidence>
<keyword evidence="5" id="KW-0372">Hormone</keyword>
<feature type="compositionally biased region" description="Polar residues" evidence="13">
    <location>
        <begin position="25"/>
        <end position="35"/>
    </location>
</feature>
<dbReference type="GO" id="GO:0099013">
    <property type="term" value="C:neuronal dense core vesicle lumen"/>
    <property type="evidence" value="ECO:0007669"/>
    <property type="project" value="Ensembl"/>
</dbReference>
<reference evidence="17" key="2">
    <citation type="submission" date="2025-08" db="UniProtKB">
        <authorList>
            <consortium name="Ensembl"/>
        </authorList>
    </citation>
    <scope>IDENTIFICATION</scope>
</reference>
<dbReference type="GO" id="GO:0031768">
    <property type="term" value="F:ghrelin receptor binding"/>
    <property type="evidence" value="ECO:0007669"/>
    <property type="project" value="TreeGrafter"/>
</dbReference>
<dbReference type="GO" id="GO:0016358">
    <property type="term" value="P:dendrite development"/>
    <property type="evidence" value="ECO:0007669"/>
    <property type="project" value="Ensembl"/>
</dbReference>
<evidence type="ECO:0000256" key="2">
    <source>
        <dbReference type="ARBA" id="ARBA00006473"/>
    </source>
</evidence>
<dbReference type="PRINTS" id="PR01624">
    <property type="entry name" value="GHRELIN"/>
</dbReference>
<dbReference type="InterPro" id="IPR006738">
    <property type="entry name" value="Motilin_ghrelin"/>
</dbReference>
<dbReference type="GO" id="GO:0002031">
    <property type="term" value="P:G protein-coupled receptor internalization"/>
    <property type="evidence" value="ECO:0007669"/>
    <property type="project" value="Ensembl"/>
</dbReference>
<evidence type="ECO:0000256" key="6">
    <source>
        <dbReference type="ARBA" id="ARBA00022729"/>
    </source>
</evidence>
<proteinExistence type="inferred from homology"/>
<dbReference type="GO" id="GO:0007416">
    <property type="term" value="P:synapse assembly"/>
    <property type="evidence" value="ECO:0007669"/>
    <property type="project" value="Ensembl"/>
</dbReference>
<dbReference type="GO" id="GO:0016608">
    <property type="term" value="F:growth hormone-releasing hormone activity"/>
    <property type="evidence" value="ECO:0007669"/>
    <property type="project" value="InterPro"/>
</dbReference>
<keyword evidence="18" id="KW-1185">Reference proteome</keyword>
<evidence type="ECO:0000256" key="13">
    <source>
        <dbReference type="SAM" id="MobiDB-lite"/>
    </source>
</evidence>
<dbReference type="AlphaFoldDB" id="A0A670I7G0"/>
<sequence>MFIRNMVVGMLLICSLWTETTTAGSSFLSPEQPKTQQRKVSPKPTTKFHRRDAETFLDVHGSETERDSNEIEIKFTVPFEIGMKISEDQYKDYGPILEKLLEDILVEGNKGNISSFKEPGFLPKFTPQVIWRST</sequence>
<evidence type="ECO:0000256" key="11">
    <source>
        <dbReference type="ARBA" id="ARBA00030507"/>
    </source>
</evidence>
<dbReference type="GO" id="GO:0001937">
    <property type="term" value="P:negative regulation of endothelial cell proliferation"/>
    <property type="evidence" value="ECO:0007669"/>
    <property type="project" value="Ensembl"/>
</dbReference>
<dbReference type="GO" id="GO:0040013">
    <property type="term" value="P:negative regulation of locomotion"/>
    <property type="evidence" value="ECO:0007669"/>
    <property type="project" value="Ensembl"/>
</dbReference>
<evidence type="ECO:0000256" key="10">
    <source>
        <dbReference type="ARBA" id="ARBA00030480"/>
    </source>
</evidence>
<dbReference type="OMA" id="QYQQYGR"/>
<comment type="subcellular location">
    <subcellularLocation>
        <location evidence="1">Secreted</location>
    </subcellularLocation>
</comment>
<dbReference type="GO" id="GO:0051464">
    <property type="term" value="P:positive regulation of cortisol secretion"/>
    <property type="evidence" value="ECO:0007669"/>
    <property type="project" value="Ensembl"/>
</dbReference>
<dbReference type="InterPro" id="IPR006737">
    <property type="entry name" value="Motilin_assoc"/>
</dbReference>
<protein>
    <recommendedName>
        <fullName evidence="3">Appetite-regulating hormone</fullName>
    </recommendedName>
    <alternativeName>
        <fullName evidence="10">Growth hormone secretagogue</fullName>
    </alternativeName>
    <alternativeName>
        <fullName evidence="11">Growth hormone-releasing peptide</fullName>
    </alternativeName>
    <alternativeName>
        <fullName evidence="12">Motilin-related peptide</fullName>
    </alternativeName>
</protein>
<comment type="function">
    <text evidence="9">Ghrelin is the ligand for growth hormone secretagogue receptor type 1 (GHSR). Induces the release of growth hormone from the pituitary. Has an appetite-stimulating effect, induces adiposity and stimulates gastric acid secretion. Involved in growth regulation.</text>
</comment>
<feature type="domain" description="Motilin/ghrelin-associated peptide" evidence="15">
    <location>
        <begin position="58"/>
        <end position="110"/>
    </location>
</feature>
<dbReference type="GO" id="GO:0005615">
    <property type="term" value="C:extracellular space"/>
    <property type="evidence" value="ECO:0007669"/>
    <property type="project" value="Ensembl"/>
</dbReference>
<evidence type="ECO:0000256" key="12">
    <source>
        <dbReference type="ARBA" id="ARBA00031102"/>
    </source>
</evidence>
<accession>A0A670I7G0</accession>
<dbReference type="GO" id="GO:0043627">
    <property type="term" value="P:response to estrogen"/>
    <property type="evidence" value="ECO:0007669"/>
    <property type="project" value="Ensembl"/>
</dbReference>
<feature type="signal peptide" evidence="14">
    <location>
        <begin position="1"/>
        <end position="23"/>
    </location>
</feature>
<dbReference type="GO" id="GO:0030424">
    <property type="term" value="C:axon"/>
    <property type="evidence" value="ECO:0007669"/>
    <property type="project" value="Ensembl"/>
</dbReference>
<dbReference type="GO" id="GO:0046010">
    <property type="term" value="P:positive regulation of circadian sleep/wake cycle, non-REM sleep"/>
    <property type="evidence" value="ECO:0007669"/>
    <property type="project" value="Ensembl"/>
</dbReference>
<dbReference type="GO" id="GO:0051965">
    <property type="term" value="P:positive regulation of synapse assembly"/>
    <property type="evidence" value="ECO:0007669"/>
    <property type="project" value="Ensembl"/>
</dbReference>
<feature type="region of interest" description="Disordered" evidence="13">
    <location>
        <begin position="25"/>
        <end position="47"/>
    </location>
</feature>
<dbReference type="GO" id="GO:0060079">
    <property type="term" value="P:excitatory postsynaptic potential"/>
    <property type="evidence" value="ECO:0007669"/>
    <property type="project" value="Ensembl"/>
</dbReference>
<dbReference type="Pfam" id="PF04644">
    <property type="entry name" value="Motilin_ghrelin"/>
    <property type="match status" value="1"/>
</dbReference>
<dbReference type="GO" id="GO:0032100">
    <property type="term" value="P:positive regulation of appetite"/>
    <property type="evidence" value="ECO:0007669"/>
    <property type="project" value="Ensembl"/>
</dbReference>
<dbReference type="GO" id="GO:0043410">
    <property type="term" value="P:positive regulation of MAPK cascade"/>
    <property type="evidence" value="ECO:0007669"/>
    <property type="project" value="Ensembl"/>
</dbReference>
<reference evidence="17 18" key="1">
    <citation type="journal article" date="2019" name="Proc. Natl. Acad. Sci. U.S.A.">
        <title>Regulatory changes in pterin and carotenoid genes underlie balanced color polymorphisms in the wall lizard.</title>
        <authorList>
            <person name="Andrade P."/>
            <person name="Pinho C."/>
            <person name="Perez I de Lanuza G."/>
            <person name="Afonso S."/>
            <person name="Brejcha J."/>
            <person name="Rubin C.J."/>
            <person name="Wallerman O."/>
            <person name="Pereira P."/>
            <person name="Sabatino S.J."/>
            <person name="Bellati A."/>
            <person name="Pellitteri-Rosa D."/>
            <person name="Bosakova Z."/>
            <person name="Bunikis I."/>
            <person name="Carretero M.A."/>
            <person name="Feiner N."/>
            <person name="Marsik P."/>
            <person name="Pauperio F."/>
            <person name="Salvi D."/>
            <person name="Soler L."/>
            <person name="While G.M."/>
            <person name="Uller T."/>
            <person name="Font E."/>
            <person name="Andersson L."/>
            <person name="Carneiro M."/>
        </authorList>
    </citation>
    <scope>NUCLEOTIDE SEQUENCE</scope>
</reference>
<dbReference type="GO" id="GO:0032715">
    <property type="term" value="P:negative regulation of interleukin-6 production"/>
    <property type="evidence" value="ECO:0007669"/>
    <property type="project" value="Ensembl"/>
</dbReference>
<organism evidence="17 18">
    <name type="scientific">Podarcis muralis</name>
    <name type="common">Wall lizard</name>
    <name type="synonym">Lacerta muralis</name>
    <dbReference type="NCBI Taxonomy" id="64176"/>
    <lineage>
        <taxon>Eukaryota</taxon>
        <taxon>Metazoa</taxon>
        <taxon>Chordata</taxon>
        <taxon>Craniata</taxon>
        <taxon>Vertebrata</taxon>
        <taxon>Euteleostomi</taxon>
        <taxon>Lepidosauria</taxon>
        <taxon>Squamata</taxon>
        <taxon>Bifurcata</taxon>
        <taxon>Unidentata</taxon>
        <taxon>Episquamata</taxon>
        <taxon>Laterata</taxon>
        <taxon>Lacertibaenia</taxon>
        <taxon>Lacertidae</taxon>
        <taxon>Podarcis</taxon>
    </lineage>
</organism>
<comment type="similarity">
    <text evidence="2">Belongs to the motilin family.</text>
</comment>
<dbReference type="Ensembl" id="ENSPMRT00000008274.1">
    <property type="protein sequence ID" value="ENSPMRP00000007730.1"/>
    <property type="gene ID" value="ENSPMRG00000005213.1"/>
</dbReference>
<evidence type="ECO:0000259" key="15">
    <source>
        <dbReference type="Pfam" id="PF04643"/>
    </source>
</evidence>
<dbReference type="GO" id="GO:0001696">
    <property type="term" value="P:gastric acid secretion"/>
    <property type="evidence" value="ECO:0007669"/>
    <property type="project" value="TreeGrafter"/>
</dbReference>
<keyword evidence="7" id="KW-0027">Amidation</keyword>
<dbReference type="GO" id="GO:0030296">
    <property type="term" value="F:protein tyrosine kinase activator activity"/>
    <property type="evidence" value="ECO:0007669"/>
    <property type="project" value="Ensembl"/>
</dbReference>
<feature type="domain" description="Motilin/ghrelin" evidence="16">
    <location>
        <begin position="24"/>
        <end position="51"/>
    </location>
</feature>
<evidence type="ECO:0000256" key="1">
    <source>
        <dbReference type="ARBA" id="ARBA00004613"/>
    </source>
</evidence>
<dbReference type="GO" id="GO:0009755">
    <property type="term" value="P:hormone-mediated signaling pathway"/>
    <property type="evidence" value="ECO:0007669"/>
    <property type="project" value="Ensembl"/>
</dbReference>
<dbReference type="Pfam" id="PF04643">
    <property type="entry name" value="Motilin_assoc"/>
    <property type="match status" value="1"/>
</dbReference>
<dbReference type="GO" id="GO:0060124">
    <property type="term" value="P:positive regulation of growth hormone secretion"/>
    <property type="evidence" value="ECO:0007669"/>
    <property type="project" value="Ensembl"/>
</dbReference>
<dbReference type="Proteomes" id="UP000472272">
    <property type="component" value="Chromosome 2"/>
</dbReference>
<gene>
    <name evidence="17" type="primary">GHRL</name>
</gene>
<dbReference type="GO" id="GO:0098794">
    <property type="term" value="C:postsynapse"/>
    <property type="evidence" value="ECO:0007669"/>
    <property type="project" value="GOC"/>
</dbReference>
<evidence type="ECO:0000313" key="17">
    <source>
        <dbReference type="Ensembl" id="ENSPMRP00000007730.1"/>
    </source>
</evidence>
<dbReference type="GO" id="GO:0120162">
    <property type="term" value="P:positive regulation of cold-induced thermogenesis"/>
    <property type="evidence" value="ECO:0007669"/>
    <property type="project" value="Ensembl"/>
</dbReference>
<reference evidence="17" key="3">
    <citation type="submission" date="2025-09" db="UniProtKB">
        <authorList>
            <consortium name="Ensembl"/>
        </authorList>
    </citation>
    <scope>IDENTIFICATION</scope>
</reference>
<feature type="compositionally biased region" description="Basic residues" evidence="13">
    <location>
        <begin position="36"/>
        <end position="47"/>
    </location>
</feature>
<dbReference type="GO" id="GO:0043066">
    <property type="term" value="P:negative regulation of apoptotic process"/>
    <property type="evidence" value="ECO:0007669"/>
    <property type="project" value="Ensembl"/>
</dbReference>
<dbReference type="GO" id="GO:0051461">
    <property type="term" value="P:positive regulation of corticotropin secretion"/>
    <property type="evidence" value="ECO:0007669"/>
    <property type="project" value="Ensembl"/>
</dbReference>
<evidence type="ECO:0000313" key="18">
    <source>
        <dbReference type="Proteomes" id="UP000472272"/>
    </source>
</evidence>
<keyword evidence="4" id="KW-0964">Secreted</keyword>
<dbReference type="GO" id="GO:0008154">
    <property type="term" value="P:actin polymerization or depolymerization"/>
    <property type="evidence" value="ECO:0007669"/>
    <property type="project" value="Ensembl"/>
</dbReference>
<dbReference type="GO" id="GO:0032720">
    <property type="term" value="P:negative regulation of tumor necrosis factor production"/>
    <property type="evidence" value="ECO:0007669"/>
    <property type="project" value="Ensembl"/>
</dbReference>
<dbReference type="InterPro" id="IPR005441">
    <property type="entry name" value="Preproghrelin"/>
</dbReference>
<keyword evidence="6 14" id="KW-0732">Signal</keyword>
<dbReference type="PANTHER" id="PTHR14122:SF1">
    <property type="entry name" value="APPETITE-REGULATING HORMONE"/>
    <property type="match status" value="1"/>
</dbReference>
<name>A0A670I7G0_PODMU</name>
<dbReference type="GO" id="GO:0042322">
    <property type="term" value="P:negative regulation of circadian sleep/wake cycle, REM sleep"/>
    <property type="evidence" value="ECO:0007669"/>
    <property type="project" value="Ensembl"/>
</dbReference>
<evidence type="ECO:0000259" key="16">
    <source>
        <dbReference type="Pfam" id="PF04644"/>
    </source>
</evidence>
<evidence type="ECO:0000256" key="14">
    <source>
        <dbReference type="SAM" id="SignalP"/>
    </source>
</evidence>
<dbReference type="GO" id="GO:0032691">
    <property type="term" value="P:negative regulation of interleukin-1 beta production"/>
    <property type="evidence" value="ECO:0007669"/>
    <property type="project" value="Ensembl"/>
</dbReference>
<evidence type="ECO:0000256" key="3">
    <source>
        <dbReference type="ARBA" id="ARBA00021118"/>
    </source>
</evidence>
<evidence type="ECO:0000256" key="8">
    <source>
        <dbReference type="ARBA" id="ARBA00023288"/>
    </source>
</evidence>
<dbReference type="GO" id="GO:0046676">
    <property type="term" value="P:negative regulation of insulin secretion"/>
    <property type="evidence" value="ECO:0007669"/>
    <property type="project" value="Ensembl"/>
</dbReference>